<reference evidence="13" key="1">
    <citation type="submission" date="2012-02" db="EMBL/GenBank/DDBJ databases">
        <title>The complete genome of Solitalea canadensis DSM 3403.</title>
        <authorList>
            <consortium name="US DOE Joint Genome Institute (JGI-PGF)"/>
            <person name="Lucas S."/>
            <person name="Copeland A."/>
            <person name="Lapidus A."/>
            <person name="Glavina del Rio T."/>
            <person name="Dalin E."/>
            <person name="Tice H."/>
            <person name="Bruce D."/>
            <person name="Goodwin L."/>
            <person name="Pitluck S."/>
            <person name="Peters L."/>
            <person name="Ovchinnikova G."/>
            <person name="Lu M."/>
            <person name="Kyrpides N."/>
            <person name="Mavromatis K."/>
            <person name="Ivanova N."/>
            <person name="Brettin T."/>
            <person name="Detter J.C."/>
            <person name="Han C."/>
            <person name="Larimer F."/>
            <person name="Land M."/>
            <person name="Hauser L."/>
            <person name="Markowitz V."/>
            <person name="Cheng J.-F."/>
            <person name="Hugenholtz P."/>
            <person name="Woyke T."/>
            <person name="Wu D."/>
            <person name="Spring S."/>
            <person name="Schroeder M."/>
            <person name="Kopitz M."/>
            <person name="Brambilla E."/>
            <person name="Klenk H.-P."/>
            <person name="Eisen J.A."/>
        </authorList>
    </citation>
    <scope>NUCLEOTIDE SEQUENCE</scope>
    <source>
        <strain evidence="13">DSM 3403</strain>
    </source>
</reference>
<dbReference type="Pfam" id="PF07715">
    <property type="entry name" value="Plug"/>
    <property type="match status" value="1"/>
</dbReference>
<keyword evidence="4 8" id="KW-0812">Transmembrane</keyword>
<dbReference type="InterPro" id="IPR037066">
    <property type="entry name" value="Plug_dom_sf"/>
</dbReference>
<evidence type="ECO:0000256" key="7">
    <source>
        <dbReference type="ARBA" id="ARBA00023237"/>
    </source>
</evidence>
<dbReference type="OrthoDB" id="9768177at2"/>
<evidence type="ECO:0000256" key="9">
    <source>
        <dbReference type="RuleBase" id="RU003357"/>
    </source>
</evidence>
<dbReference type="eggNOG" id="COG4771">
    <property type="taxonomic scope" value="Bacteria"/>
</dbReference>
<sequence length="999" mass="110901">MNKLLLKLICLCLLLCSYVASGQTVQLKGTVSDAAGPLPGVTVSVKNSTTGAQTDNNGKFTLSVPSNATLVFKLIGYTEQEVALNGRSELKITLKEDSKQLEEVVVMGYTSTQSGKVSGSVAVVKAEELRDVTTSDVDKMLQGKVSGVFVGNGSGQPGEKPTIRIRGNGTVTAGADPLYVVDGIIGGIPNPNDVESVTVLKDAAATTLYGARASNGVVVITTKRGKAGKTNFDFRINGGFAQLNNGKFELMNSTQLYDTYAKALAAAYTGNPSGLNAYIENLLPSSRKNVNTDWQDVAFRNGINTNYELGINGGSEKTRFYLGGNYYKEEGIVVGSGIDRYSFRLNMDHNINDKFKLSGNIASTFQNKENSSPDAALYQSYTNLPWDRAFDDNGVPIDPNTAPEWFGRDFSNFAFERQYNYNKSRDLNFEGVIKGEYFFTNWLSFSTSNRAELGNGFNENYNDIRSTSGSYTNGYLYNYNSDYRTYLTSNLLKFNRTFNNHQIDALLGQEYQYNTDQYSDVTMNGLLPTLDVLSTGAQVVNSTGLKNTSKFLSFFLQGNYNYKGKYFFTSSFRRDGSSRFGSNNPYANFYAFGGSWIASEEDFMKDISFINLLKVRTSYGTTGNAEIRQYVNGSYSLNNYGGIGYYKVDASYNDMTAAYPFQLENKDLTWEKTASFDFGIDLGVLNNRISFTADYYNKNTSDLLFNVLQPSNVGIGSKTLNVGSVRNTGIEFGLVTRNFTRDFKWDTEFNISFNKNKITELYNDLPFASNQAIGNQRLIVGQDMHTWYMRKWAGVDPANGDPLWEVVTTDPQTGKQTVTTTNTYSKATLQTVGTSTPDFFGGLRNTFSYKGLELNAFINFVYGNDIYNGNRALFDSDGAYNTYNMMQLQDGWNRWEKPGDIATHPKLVNGGNKNAQRPSSRFIEDGSYLRLRNVTLSYALKESISKRIGVRSAKFSIGADNLYTWTKFSGIDPEVDDNGSVGFKYPYSRKFILGVQLGF</sequence>
<name>H8KRW0_SOLCM</name>
<evidence type="ECO:0000256" key="4">
    <source>
        <dbReference type="ARBA" id="ARBA00022692"/>
    </source>
</evidence>
<dbReference type="Proteomes" id="UP000007590">
    <property type="component" value="Chromosome"/>
</dbReference>
<keyword evidence="7 8" id="KW-0998">Cell outer membrane</keyword>
<protein>
    <submittedName>
        <fullName evidence="13">TonB-linked outer membrane protein, SusC/RagA family</fullName>
    </submittedName>
</protein>
<dbReference type="Pfam" id="PF13715">
    <property type="entry name" value="CarbopepD_reg_2"/>
    <property type="match status" value="1"/>
</dbReference>
<evidence type="ECO:0000256" key="5">
    <source>
        <dbReference type="ARBA" id="ARBA00023077"/>
    </source>
</evidence>
<dbReference type="NCBIfam" id="TIGR04057">
    <property type="entry name" value="SusC_RagA_signa"/>
    <property type="match status" value="1"/>
</dbReference>
<dbReference type="InterPro" id="IPR023997">
    <property type="entry name" value="TonB-dep_OMP_SusC/RagA_CS"/>
</dbReference>
<keyword evidence="2 8" id="KW-0813">Transport</keyword>
<evidence type="ECO:0000256" key="3">
    <source>
        <dbReference type="ARBA" id="ARBA00022452"/>
    </source>
</evidence>
<dbReference type="STRING" id="929556.Solca_2714"/>
<accession>H8KRW0</accession>
<evidence type="ECO:0000259" key="12">
    <source>
        <dbReference type="Pfam" id="PF07715"/>
    </source>
</evidence>
<proteinExistence type="inferred from homology"/>
<gene>
    <name evidence="13" type="ordered locus">Solca_2714</name>
</gene>
<dbReference type="SUPFAM" id="SSF49464">
    <property type="entry name" value="Carboxypeptidase regulatory domain-like"/>
    <property type="match status" value="1"/>
</dbReference>
<dbReference type="InterPro" id="IPR023996">
    <property type="entry name" value="TonB-dep_OMP_SusC/RagA"/>
</dbReference>
<evidence type="ECO:0000256" key="10">
    <source>
        <dbReference type="SAM" id="SignalP"/>
    </source>
</evidence>
<dbReference type="Gene3D" id="2.60.40.1120">
    <property type="entry name" value="Carboxypeptidase-like, regulatory domain"/>
    <property type="match status" value="1"/>
</dbReference>
<dbReference type="RefSeq" id="WP_014680975.1">
    <property type="nucleotide sequence ID" value="NC_017770.1"/>
</dbReference>
<dbReference type="InterPro" id="IPR036942">
    <property type="entry name" value="Beta-barrel_TonB_sf"/>
</dbReference>
<dbReference type="Pfam" id="PF00593">
    <property type="entry name" value="TonB_dep_Rec_b-barrel"/>
    <property type="match status" value="1"/>
</dbReference>
<evidence type="ECO:0000256" key="8">
    <source>
        <dbReference type="PROSITE-ProRule" id="PRU01360"/>
    </source>
</evidence>
<evidence type="ECO:0000313" key="14">
    <source>
        <dbReference type="Proteomes" id="UP000007590"/>
    </source>
</evidence>
<dbReference type="InterPro" id="IPR012910">
    <property type="entry name" value="Plug_dom"/>
</dbReference>
<dbReference type="InterPro" id="IPR000531">
    <property type="entry name" value="Beta-barrel_TonB"/>
</dbReference>
<organism evidence="13 14">
    <name type="scientific">Solitalea canadensis (strain ATCC 29591 / DSM 3403 / JCM 21819 / LMG 8368 / NBRC 15130 / NCIMB 12057 / USAM 9D)</name>
    <name type="common">Flexibacter canadensis</name>
    <dbReference type="NCBI Taxonomy" id="929556"/>
    <lineage>
        <taxon>Bacteria</taxon>
        <taxon>Pseudomonadati</taxon>
        <taxon>Bacteroidota</taxon>
        <taxon>Sphingobacteriia</taxon>
        <taxon>Sphingobacteriales</taxon>
        <taxon>Sphingobacteriaceae</taxon>
        <taxon>Solitalea</taxon>
    </lineage>
</organism>
<keyword evidence="3 8" id="KW-1134">Transmembrane beta strand</keyword>
<comment type="subcellular location">
    <subcellularLocation>
        <location evidence="1 8">Cell outer membrane</location>
        <topology evidence="1 8">Multi-pass membrane protein</topology>
    </subcellularLocation>
</comment>
<feature type="domain" description="TonB-dependent receptor plug" evidence="12">
    <location>
        <begin position="116"/>
        <end position="217"/>
    </location>
</feature>
<dbReference type="GO" id="GO:0009279">
    <property type="term" value="C:cell outer membrane"/>
    <property type="evidence" value="ECO:0007669"/>
    <property type="project" value="UniProtKB-SubCell"/>
</dbReference>
<comment type="similarity">
    <text evidence="8 9">Belongs to the TonB-dependent receptor family.</text>
</comment>
<dbReference type="HOGENOM" id="CLU_004317_0_2_10"/>
<dbReference type="eggNOG" id="COG1629">
    <property type="taxonomic scope" value="Bacteria"/>
</dbReference>
<evidence type="ECO:0000313" key="13">
    <source>
        <dbReference type="EMBL" id="AFD07748.1"/>
    </source>
</evidence>
<keyword evidence="14" id="KW-1185">Reference proteome</keyword>
<feature type="chain" id="PRO_5003613336" evidence="10">
    <location>
        <begin position="23"/>
        <end position="999"/>
    </location>
</feature>
<evidence type="ECO:0000256" key="1">
    <source>
        <dbReference type="ARBA" id="ARBA00004571"/>
    </source>
</evidence>
<evidence type="ECO:0000256" key="6">
    <source>
        <dbReference type="ARBA" id="ARBA00023136"/>
    </source>
</evidence>
<dbReference type="EMBL" id="CP003349">
    <property type="protein sequence ID" value="AFD07748.1"/>
    <property type="molecule type" value="Genomic_DNA"/>
</dbReference>
<keyword evidence="5 9" id="KW-0798">TonB box</keyword>
<dbReference type="InterPro" id="IPR008969">
    <property type="entry name" value="CarboxyPept-like_regulatory"/>
</dbReference>
<evidence type="ECO:0000256" key="2">
    <source>
        <dbReference type="ARBA" id="ARBA00022448"/>
    </source>
</evidence>
<keyword evidence="6 8" id="KW-0472">Membrane</keyword>
<keyword evidence="10" id="KW-0732">Signal</keyword>
<dbReference type="PROSITE" id="PS52016">
    <property type="entry name" value="TONB_DEPENDENT_REC_3"/>
    <property type="match status" value="1"/>
</dbReference>
<dbReference type="KEGG" id="scn:Solca_2714"/>
<dbReference type="NCBIfam" id="TIGR04056">
    <property type="entry name" value="OMP_RagA_SusC"/>
    <property type="match status" value="1"/>
</dbReference>
<feature type="domain" description="TonB-dependent receptor-like beta-barrel" evidence="11">
    <location>
        <begin position="370"/>
        <end position="962"/>
    </location>
</feature>
<feature type="signal peptide" evidence="10">
    <location>
        <begin position="1"/>
        <end position="22"/>
    </location>
</feature>
<dbReference type="SUPFAM" id="SSF56935">
    <property type="entry name" value="Porins"/>
    <property type="match status" value="1"/>
</dbReference>
<evidence type="ECO:0000259" key="11">
    <source>
        <dbReference type="Pfam" id="PF00593"/>
    </source>
</evidence>
<dbReference type="Gene3D" id="2.40.170.20">
    <property type="entry name" value="TonB-dependent receptor, beta-barrel domain"/>
    <property type="match status" value="1"/>
</dbReference>
<dbReference type="InterPro" id="IPR039426">
    <property type="entry name" value="TonB-dep_rcpt-like"/>
</dbReference>
<dbReference type="AlphaFoldDB" id="H8KRW0"/>
<dbReference type="Gene3D" id="2.170.130.10">
    <property type="entry name" value="TonB-dependent receptor, plug domain"/>
    <property type="match status" value="1"/>
</dbReference>